<accession>A0ABV6C6I2</accession>
<proteinExistence type="inferred from homology"/>
<gene>
    <name evidence="9" type="ORF">ACFFRE_06945</name>
</gene>
<comment type="subcellular location">
    <subcellularLocation>
        <location evidence="1">Cell membrane</location>
        <topology evidence="1">Multi-pass membrane protein</topology>
    </subcellularLocation>
</comment>
<feature type="transmembrane region" description="Helical" evidence="7">
    <location>
        <begin position="174"/>
        <end position="200"/>
    </location>
</feature>
<evidence type="ECO:0000256" key="2">
    <source>
        <dbReference type="ARBA" id="ARBA00010792"/>
    </source>
</evidence>
<evidence type="ECO:0000256" key="3">
    <source>
        <dbReference type="ARBA" id="ARBA00022475"/>
    </source>
</evidence>
<evidence type="ECO:0000256" key="5">
    <source>
        <dbReference type="ARBA" id="ARBA00022989"/>
    </source>
</evidence>
<evidence type="ECO:0000313" key="10">
    <source>
        <dbReference type="Proteomes" id="UP001589788"/>
    </source>
</evidence>
<name>A0ABV6C6I2_9ACTN</name>
<sequence>MSAPPPLPGIFRPLGPLVSRDGYLAVGGLVLLEDFGVPVPGETILVVAAVFAGAGRLSILGVALVGFAGAVVGDSVGYLIGRLGGRALVLRLGRFVGLTERRLQQGEAFVQRHGAPVVVVARFVEGLRQANGILAGALEMPWLTRFLPANALGAALWVGLWTTVGSLAGQHLDAIYGAVVHAELAAVVVAVVVLAAVVVWRVRRRRRERAGEPPR</sequence>
<evidence type="ECO:0000256" key="7">
    <source>
        <dbReference type="SAM" id="Phobius"/>
    </source>
</evidence>
<keyword evidence="4 7" id="KW-0812">Transmembrane</keyword>
<keyword evidence="6 7" id="KW-0472">Membrane</keyword>
<dbReference type="Pfam" id="PF09335">
    <property type="entry name" value="VTT_dom"/>
    <property type="match status" value="1"/>
</dbReference>
<evidence type="ECO:0000259" key="8">
    <source>
        <dbReference type="Pfam" id="PF09335"/>
    </source>
</evidence>
<dbReference type="InterPro" id="IPR032816">
    <property type="entry name" value="VTT_dom"/>
</dbReference>
<dbReference type="EMBL" id="JBHLYQ010000054">
    <property type="protein sequence ID" value="MFC0081882.1"/>
    <property type="molecule type" value="Genomic_DNA"/>
</dbReference>
<reference evidence="9 10" key="1">
    <citation type="submission" date="2024-09" db="EMBL/GenBank/DDBJ databases">
        <authorList>
            <person name="Sun Q."/>
            <person name="Mori K."/>
        </authorList>
    </citation>
    <scope>NUCLEOTIDE SEQUENCE [LARGE SCALE GENOMIC DNA]</scope>
    <source>
        <strain evidence="9 10">JCM 15389</strain>
    </source>
</reference>
<feature type="transmembrane region" description="Helical" evidence="7">
    <location>
        <begin position="44"/>
        <end position="72"/>
    </location>
</feature>
<dbReference type="Proteomes" id="UP001589788">
    <property type="component" value="Unassembled WGS sequence"/>
</dbReference>
<dbReference type="RefSeq" id="WP_377789204.1">
    <property type="nucleotide sequence ID" value="NZ_JBHLYQ010000054.1"/>
</dbReference>
<keyword evidence="10" id="KW-1185">Reference proteome</keyword>
<dbReference type="PANTHER" id="PTHR42709">
    <property type="entry name" value="ALKALINE PHOSPHATASE LIKE PROTEIN"/>
    <property type="match status" value="1"/>
</dbReference>
<protein>
    <submittedName>
        <fullName evidence="9">DedA family protein</fullName>
    </submittedName>
</protein>
<dbReference type="PANTHER" id="PTHR42709:SF6">
    <property type="entry name" value="UNDECAPRENYL PHOSPHATE TRANSPORTER A"/>
    <property type="match status" value="1"/>
</dbReference>
<evidence type="ECO:0000313" key="9">
    <source>
        <dbReference type="EMBL" id="MFC0081882.1"/>
    </source>
</evidence>
<dbReference type="InterPro" id="IPR051311">
    <property type="entry name" value="DedA_domain"/>
</dbReference>
<evidence type="ECO:0000256" key="1">
    <source>
        <dbReference type="ARBA" id="ARBA00004651"/>
    </source>
</evidence>
<keyword evidence="3" id="KW-1003">Cell membrane</keyword>
<keyword evidence="5 7" id="KW-1133">Transmembrane helix</keyword>
<feature type="domain" description="VTT" evidence="8">
    <location>
        <begin position="39"/>
        <end position="166"/>
    </location>
</feature>
<comment type="caution">
    <text evidence="9">The sequence shown here is derived from an EMBL/GenBank/DDBJ whole genome shotgun (WGS) entry which is preliminary data.</text>
</comment>
<evidence type="ECO:0000256" key="6">
    <source>
        <dbReference type="ARBA" id="ARBA00023136"/>
    </source>
</evidence>
<organism evidence="9 10">
    <name type="scientific">Aciditerrimonas ferrireducens</name>
    <dbReference type="NCBI Taxonomy" id="667306"/>
    <lineage>
        <taxon>Bacteria</taxon>
        <taxon>Bacillati</taxon>
        <taxon>Actinomycetota</taxon>
        <taxon>Acidimicrobiia</taxon>
        <taxon>Acidimicrobiales</taxon>
        <taxon>Acidimicrobiaceae</taxon>
        <taxon>Aciditerrimonas</taxon>
    </lineage>
</organism>
<comment type="similarity">
    <text evidence="2">Belongs to the DedA family.</text>
</comment>
<evidence type="ECO:0000256" key="4">
    <source>
        <dbReference type="ARBA" id="ARBA00022692"/>
    </source>
</evidence>
<feature type="transmembrane region" description="Helical" evidence="7">
    <location>
        <begin position="146"/>
        <end position="168"/>
    </location>
</feature>